<organism evidence="1 2">
    <name type="scientific">Caerostris extrusa</name>
    <name type="common">Bark spider</name>
    <name type="synonym">Caerostris bankana</name>
    <dbReference type="NCBI Taxonomy" id="172846"/>
    <lineage>
        <taxon>Eukaryota</taxon>
        <taxon>Metazoa</taxon>
        <taxon>Ecdysozoa</taxon>
        <taxon>Arthropoda</taxon>
        <taxon>Chelicerata</taxon>
        <taxon>Arachnida</taxon>
        <taxon>Araneae</taxon>
        <taxon>Araneomorphae</taxon>
        <taxon>Entelegynae</taxon>
        <taxon>Araneoidea</taxon>
        <taxon>Araneidae</taxon>
        <taxon>Caerostris</taxon>
    </lineage>
</organism>
<protein>
    <submittedName>
        <fullName evidence="1">Uncharacterized protein</fullName>
    </submittedName>
</protein>
<reference evidence="1 2" key="1">
    <citation type="submission" date="2021-06" db="EMBL/GenBank/DDBJ databases">
        <title>Caerostris extrusa draft genome.</title>
        <authorList>
            <person name="Kono N."/>
            <person name="Arakawa K."/>
        </authorList>
    </citation>
    <scope>NUCLEOTIDE SEQUENCE [LARGE SCALE GENOMIC DNA]</scope>
</reference>
<name>A0AAV4M3U9_CAEEX</name>
<dbReference type="Proteomes" id="UP001054945">
    <property type="component" value="Unassembled WGS sequence"/>
</dbReference>
<comment type="caution">
    <text evidence="1">The sequence shown here is derived from an EMBL/GenBank/DDBJ whole genome shotgun (WGS) entry which is preliminary data.</text>
</comment>
<gene>
    <name evidence="1" type="ORF">CEXT_625081</name>
</gene>
<dbReference type="AlphaFoldDB" id="A0AAV4M3U9"/>
<evidence type="ECO:0000313" key="2">
    <source>
        <dbReference type="Proteomes" id="UP001054945"/>
    </source>
</evidence>
<keyword evidence="2" id="KW-1185">Reference proteome</keyword>
<proteinExistence type="predicted"/>
<dbReference type="EMBL" id="BPLR01019376">
    <property type="protein sequence ID" value="GIX67132.1"/>
    <property type="molecule type" value="Genomic_DNA"/>
</dbReference>
<evidence type="ECO:0000313" key="1">
    <source>
        <dbReference type="EMBL" id="GIX67132.1"/>
    </source>
</evidence>
<accession>A0AAV4M3U9</accession>
<sequence>MVFTLFGGSFDALQEDAAFEPEAPSSYSGNRYSCFLVPAGEIGFWCSSVKSPEVFMSENPIISLSR</sequence>